<gene>
    <name evidence="2" type="ORF">NLI96_g12127</name>
</gene>
<sequence length="95" mass="10815">MFDSVKAIMDESDRRAELRNGEPPLSDKHIEAQSTLDQCRLMNGHDHFKTHMHELYKIVIDQGPFPRANTIIELSNIIPQVMQANPSVYEARGVA</sequence>
<accession>A0AAD5UVD4</accession>
<protein>
    <submittedName>
        <fullName evidence="2">Uncharacterized protein</fullName>
    </submittedName>
</protein>
<dbReference type="Proteomes" id="UP001212997">
    <property type="component" value="Unassembled WGS sequence"/>
</dbReference>
<proteinExistence type="predicted"/>
<dbReference type="AlphaFoldDB" id="A0AAD5UVD4"/>
<organism evidence="2 3">
    <name type="scientific">Meripilus lineatus</name>
    <dbReference type="NCBI Taxonomy" id="2056292"/>
    <lineage>
        <taxon>Eukaryota</taxon>
        <taxon>Fungi</taxon>
        <taxon>Dikarya</taxon>
        <taxon>Basidiomycota</taxon>
        <taxon>Agaricomycotina</taxon>
        <taxon>Agaricomycetes</taxon>
        <taxon>Polyporales</taxon>
        <taxon>Meripilaceae</taxon>
        <taxon>Meripilus</taxon>
    </lineage>
</organism>
<evidence type="ECO:0000256" key="1">
    <source>
        <dbReference type="SAM" id="MobiDB-lite"/>
    </source>
</evidence>
<feature type="region of interest" description="Disordered" evidence="1">
    <location>
        <begin position="1"/>
        <end position="27"/>
    </location>
</feature>
<dbReference type="EMBL" id="JANAWD010000938">
    <property type="protein sequence ID" value="KAJ3474990.1"/>
    <property type="molecule type" value="Genomic_DNA"/>
</dbReference>
<feature type="compositionally biased region" description="Basic and acidic residues" evidence="1">
    <location>
        <begin position="8"/>
        <end position="27"/>
    </location>
</feature>
<keyword evidence="3" id="KW-1185">Reference proteome</keyword>
<reference evidence="2" key="1">
    <citation type="submission" date="2022-07" db="EMBL/GenBank/DDBJ databases">
        <title>Genome Sequence of Physisporinus lineatus.</title>
        <authorList>
            <person name="Buettner E."/>
        </authorList>
    </citation>
    <scope>NUCLEOTIDE SEQUENCE</scope>
    <source>
        <strain evidence="2">VT162</strain>
    </source>
</reference>
<evidence type="ECO:0000313" key="3">
    <source>
        <dbReference type="Proteomes" id="UP001212997"/>
    </source>
</evidence>
<evidence type="ECO:0000313" key="2">
    <source>
        <dbReference type="EMBL" id="KAJ3474990.1"/>
    </source>
</evidence>
<name>A0AAD5UVD4_9APHY</name>
<comment type="caution">
    <text evidence="2">The sequence shown here is derived from an EMBL/GenBank/DDBJ whole genome shotgun (WGS) entry which is preliminary data.</text>
</comment>